<dbReference type="EMBL" id="AJFE02026373">
    <property type="status" value="NOT_ANNOTATED_CDS"/>
    <property type="molecule type" value="Genomic_DNA"/>
</dbReference>
<dbReference type="Bgee" id="ENSPPAG00000036198">
    <property type="expression patterns" value="Expressed in testis and 2 other cell types or tissues"/>
</dbReference>
<accession>A0A2R9B9A0</accession>
<reference evidence="2 3" key="1">
    <citation type="journal article" date="2012" name="Nature">
        <title>The bonobo genome compared with the chimpanzee and human genomes.</title>
        <authorList>
            <person name="Prufer K."/>
            <person name="Munch K."/>
            <person name="Hellmann I."/>
            <person name="Akagi K."/>
            <person name="Miller J.R."/>
            <person name="Walenz B."/>
            <person name="Koren S."/>
            <person name="Sutton G."/>
            <person name="Kodira C."/>
            <person name="Winer R."/>
            <person name="Knight J.R."/>
            <person name="Mullikin J.C."/>
            <person name="Meader S.J."/>
            <person name="Ponting C.P."/>
            <person name="Lunter G."/>
            <person name="Higashino S."/>
            <person name="Hobolth A."/>
            <person name="Dutheil J."/>
            <person name="Karakoc E."/>
            <person name="Alkan C."/>
            <person name="Sajjadian S."/>
            <person name="Catacchio C.R."/>
            <person name="Ventura M."/>
            <person name="Marques-Bonet T."/>
            <person name="Eichler E.E."/>
            <person name="Andre C."/>
            <person name="Atencia R."/>
            <person name="Mugisha L."/>
            <person name="Junhold J."/>
            <person name="Patterson N."/>
            <person name="Siebauer M."/>
            <person name="Good J.M."/>
            <person name="Fischer A."/>
            <person name="Ptak S.E."/>
            <person name="Lachmann M."/>
            <person name="Symer D.E."/>
            <person name="Mailund T."/>
            <person name="Schierup M.H."/>
            <person name="Andres A.M."/>
            <person name="Kelso J."/>
            <person name="Paabo S."/>
        </authorList>
    </citation>
    <scope>NUCLEOTIDE SEQUENCE [LARGE SCALE GENOMIC DNA]</scope>
</reference>
<dbReference type="GeneTree" id="ENSGT01140000286638"/>
<proteinExistence type="predicted"/>
<dbReference type="Ensembl" id="ENSPPAT00000048997.1">
    <property type="protein sequence ID" value="ENSPPAP00000026164.1"/>
    <property type="gene ID" value="ENSPPAG00000036198.1"/>
</dbReference>
<reference evidence="2" key="3">
    <citation type="submission" date="2025-09" db="UniProtKB">
        <authorList>
            <consortium name="Ensembl"/>
        </authorList>
    </citation>
    <scope>IDENTIFICATION</scope>
</reference>
<keyword evidence="3" id="KW-1185">Reference proteome</keyword>
<dbReference type="OMA" id="TWCFLES"/>
<feature type="compositionally biased region" description="Low complexity" evidence="1">
    <location>
        <begin position="85"/>
        <end position="97"/>
    </location>
</feature>
<feature type="compositionally biased region" description="Basic and acidic residues" evidence="1">
    <location>
        <begin position="37"/>
        <end position="48"/>
    </location>
</feature>
<dbReference type="Proteomes" id="UP000240080">
    <property type="component" value="Chromosome 19"/>
</dbReference>
<dbReference type="AlphaFoldDB" id="A0A2R9B9A0"/>
<evidence type="ECO:0000313" key="2">
    <source>
        <dbReference type="Ensembl" id="ENSPPAP00000026164.1"/>
    </source>
</evidence>
<feature type="region of interest" description="Disordered" evidence="1">
    <location>
        <begin position="34"/>
        <end position="100"/>
    </location>
</feature>
<name>A0A2R9B9A0_PANPA</name>
<protein>
    <submittedName>
        <fullName evidence="2">Uncharacterized protein</fullName>
    </submittedName>
</protein>
<evidence type="ECO:0000313" key="3">
    <source>
        <dbReference type="Proteomes" id="UP000240080"/>
    </source>
</evidence>
<organism evidence="2 3">
    <name type="scientific">Pan paniscus</name>
    <name type="common">Pygmy chimpanzee</name>
    <name type="synonym">Bonobo</name>
    <dbReference type="NCBI Taxonomy" id="9597"/>
    <lineage>
        <taxon>Eukaryota</taxon>
        <taxon>Metazoa</taxon>
        <taxon>Chordata</taxon>
        <taxon>Craniata</taxon>
        <taxon>Vertebrata</taxon>
        <taxon>Euteleostomi</taxon>
        <taxon>Mammalia</taxon>
        <taxon>Eutheria</taxon>
        <taxon>Euarchontoglires</taxon>
        <taxon>Primates</taxon>
        <taxon>Haplorrhini</taxon>
        <taxon>Catarrhini</taxon>
        <taxon>Hominidae</taxon>
        <taxon>Pan</taxon>
    </lineage>
</organism>
<reference evidence="2" key="2">
    <citation type="submission" date="2025-08" db="UniProtKB">
        <authorList>
            <consortium name="Ensembl"/>
        </authorList>
    </citation>
    <scope>IDENTIFICATION</scope>
</reference>
<evidence type="ECO:0000256" key="1">
    <source>
        <dbReference type="SAM" id="MobiDB-lite"/>
    </source>
</evidence>
<sequence>MPDASLGSLGITWCFLESPLEVSSGRFRLARLLGSQDHGDDPAERGRTATDGWGPSRWGQSPGNGGGYCDASPPSTLAPGDRAWALPASPSSGAPASQHCCLEKAATRTKASPLWGRDGNTWN</sequence>